<protein>
    <submittedName>
        <fullName evidence="10">Neurogenic differentiation</fullName>
    </submittedName>
</protein>
<dbReference type="InterPro" id="IPR022575">
    <property type="entry name" value="NeuroD_DUF"/>
</dbReference>
<evidence type="ECO:0000256" key="3">
    <source>
        <dbReference type="ARBA" id="ARBA00022902"/>
    </source>
</evidence>
<dbReference type="InterPro" id="IPR011598">
    <property type="entry name" value="bHLH_dom"/>
</dbReference>
<dbReference type="PANTHER" id="PTHR19290">
    <property type="entry name" value="BASIC HELIX-LOOP-HELIX PROTEIN NEUROGENIN-RELATED"/>
    <property type="match status" value="1"/>
</dbReference>
<dbReference type="InterPro" id="IPR036638">
    <property type="entry name" value="HLH_DNA-bd_sf"/>
</dbReference>
<feature type="compositionally biased region" description="Acidic residues" evidence="8">
    <location>
        <begin position="1"/>
        <end position="35"/>
    </location>
</feature>
<evidence type="ECO:0000256" key="2">
    <source>
        <dbReference type="ARBA" id="ARBA00022782"/>
    </source>
</evidence>
<evidence type="ECO:0000256" key="6">
    <source>
        <dbReference type="ARBA" id="ARBA00023163"/>
    </source>
</evidence>
<accession>B3GVU6</accession>
<evidence type="ECO:0000256" key="1">
    <source>
        <dbReference type="ARBA" id="ARBA00022473"/>
    </source>
</evidence>
<dbReference type="GO" id="GO:0046983">
    <property type="term" value="F:protein dimerization activity"/>
    <property type="evidence" value="ECO:0007669"/>
    <property type="project" value="InterPro"/>
</dbReference>
<proteinExistence type="evidence at transcript level"/>
<dbReference type="InterPro" id="IPR050359">
    <property type="entry name" value="bHLH_transcription_factors"/>
</dbReference>
<dbReference type="GO" id="GO:0070888">
    <property type="term" value="F:E-box binding"/>
    <property type="evidence" value="ECO:0007669"/>
    <property type="project" value="TreeGrafter"/>
</dbReference>
<keyword evidence="3" id="KW-0524">Neurogenesis</keyword>
<keyword evidence="6" id="KW-0804">Transcription</keyword>
<dbReference type="FunFam" id="4.10.280.10:FF:000006">
    <property type="entry name" value="Neurogenic differentiation factor"/>
    <property type="match status" value="1"/>
</dbReference>
<dbReference type="PANTHER" id="PTHR19290:SF134">
    <property type="entry name" value="NEUROGENIC DIFFERENTIATION FACTOR 1"/>
    <property type="match status" value="1"/>
</dbReference>
<dbReference type="AlphaFoldDB" id="B3GVU6"/>
<dbReference type="EMBL" id="FM163170">
    <property type="protein sequence ID" value="CAQ57533.1"/>
    <property type="molecule type" value="mRNA"/>
</dbReference>
<keyword evidence="1" id="KW-0217">Developmental protein</keyword>
<dbReference type="GO" id="GO:0007423">
    <property type="term" value="P:sensory organ development"/>
    <property type="evidence" value="ECO:0007669"/>
    <property type="project" value="TreeGrafter"/>
</dbReference>
<keyword evidence="7" id="KW-0539">Nucleus</keyword>
<evidence type="ECO:0000256" key="4">
    <source>
        <dbReference type="ARBA" id="ARBA00023015"/>
    </source>
</evidence>
<dbReference type="Gene3D" id="4.10.280.10">
    <property type="entry name" value="Helix-loop-helix DNA-binding domain"/>
    <property type="match status" value="1"/>
</dbReference>
<feature type="compositionally biased region" description="Basic residues" evidence="8">
    <location>
        <begin position="55"/>
        <end position="69"/>
    </location>
</feature>
<dbReference type="SMART" id="SM00353">
    <property type="entry name" value="HLH"/>
    <property type="match status" value="1"/>
</dbReference>
<dbReference type="Pfam" id="PF00010">
    <property type="entry name" value="HLH"/>
    <property type="match status" value="1"/>
</dbReference>
<organism evidence="10">
    <name type="scientific">Platynereis dumerilii</name>
    <name type="common">Dumeril's clam worm</name>
    <dbReference type="NCBI Taxonomy" id="6359"/>
    <lineage>
        <taxon>Eukaryota</taxon>
        <taxon>Metazoa</taxon>
        <taxon>Spiralia</taxon>
        <taxon>Lophotrochozoa</taxon>
        <taxon>Annelida</taxon>
        <taxon>Polychaeta</taxon>
        <taxon>Errantia</taxon>
        <taxon>Phyllodocida</taxon>
        <taxon>Nereididae</taxon>
        <taxon>Platynereis</taxon>
    </lineage>
</organism>
<feature type="domain" description="BHLH" evidence="9">
    <location>
        <begin position="75"/>
        <end position="127"/>
    </location>
</feature>
<keyword evidence="5" id="KW-0238">DNA-binding</keyword>
<name>B3GVU6_PLADU</name>
<reference evidence="10" key="1">
    <citation type="journal article" date="2008" name="BMC Evol. Biol.">
        <title>atonal- and achaete-scute-related genes in the annelid Platynereis dumerilii: insights into the evolution of neural basic-Helix-Loop-Helix genes.</title>
        <authorList>
            <person name="Simionato E."/>
            <person name="Kerner P."/>
            <person name="Dray N."/>
            <person name="Le Gouar M."/>
            <person name="Ledent V."/>
            <person name="Arendt D."/>
            <person name="Vervoort M."/>
        </authorList>
    </citation>
    <scope>NUCLEOTIDE SEQUENCE</scope>
</reference>
<evidence type="ECO:0000256" key="8">
    <source>
        <dbReference type="SAM" id="MobiDB-lite"/>
    </source>
</evidence>
<dbReference type="SUPFAM" id="SSF47459">
    <property type="entry name" value="HLH, helix-loop-helix DNA-binding domain"/>
    <property type="match status" value="1"/>
</dbReference>
<dbReference type="CDD" id="cd11427">
    <property type="entry name" value="bHLH_TS_NeuroD"/>
    <property type="match status" value="1"/>
</dbReference>
<gene>
    <name evidence="10" type="primary">neuroD</name>
</gene>
<evidence type="ECO:0000256" key="5">
    <source>
        <dbReference type="ARBA" id="ARBA00023125"/>
    </source>
</evidence>
<dbReference type="GO" id="GO:0005634">
    <property type="term" value="C:nucleus"/>
    <property type="evidence" value="ECO:0007669"/>
    <property type="project" value="TreeGrafter"/>
</dbReference>
<evidence type="ECO:0000259" key="9">
    <source>
        <dbReference type="PROSITE" id="PS50888"/>
    </source>
</evidence>
<sequence length="265" mass="29730">MPILDLSEEEISEFTEELELEDEENEESQSNDDDQGSVGSRGSGSKDEEDSPQGPKKRGPKKKKMTKARVVKLKQRRVKANTRERNRMHGLNDALDILRKHVPCYSKTQKLSKIETLRLARNYICALSDILKSGIKPDSVVFAKALSKGLSQNTMNMVAGSLQLNPRTLLPEHQLPKPYQYNMYRPGVPFPGHLNPAFSMFPVQQHMFHQVSPGQPSCGMPFNMAPAQNEAGYAQFTPLNRSPVQAENREASLPTGSITNSKFQY</sequence>
<feature type="region of interest" description="Disordered" evidence="8">
    <location>
        <begin position="246"/>
        <end position="265"/>
    </location>
</feature>
<dbReference type="PROSITE" id="PS50888">
    <property type="entry name" value="BHLH"/>
    <property type="match status" value="1"/>
</dbReference>
<dbReference type="GO" id="GO:0000981">
    <property type="term" value="F:DNA-binding transcription factor activity, RNA polymerase II-specific"/>
    <property type="evidence" value="ECO:0007669"/>
    <property type="project" value="TreeGrafter"/>
</dbReference>
<evidence type="ECO:0000313" key="10">
    <source>
        <dbReference type="EMBL" id="CAQ57533.1"/>
    </source>
</evidence>
<keyword evidence="4" id="KW-0805">Transcription regulation</keyword>
<dbReference type="GO" id="GO:0061564">
    <property type="term" value="P:axon development"/>
    <property type="evidence" value="ECO:0007669"/>
    <property type="project" value="TreeGrafter"/>
</dbReference>
<dbReference type="Pfam" id="PF12533">
    <property type="entry name" value="Neuro_bHLH"/>
    <property type="match status" value="1"/>
</dbReference>
<keyword evidence="2" id="KW-0221">Differentiation</keyword>
<feature type="compositionally biased region" description="Polar residues" evidence="8">
    <location>
        <begin position="254"/>
        <end position="265"/>
    </location>
</feature>
<dbReference type="GO" id="GO:0045944">
    <property type="term" value="P:positive regulation of transcription by RNA polymerase II"/>
    <property type="evidence" value="ECO:0007669"/>
    <property type="project" value="TreeGrafter"/>
</dbReference>
<evidence type="ECO:0000256" key="7">
    <source>
        <dbReference type="ARBA" id="ARBA00023242"/>
    </source>
</evidence>
<feature type="region of interest" description="Disordered" evidence="8">
    <location>
        <begin position="1"/>
        <end position="69"/>
    </location>
</feature>